<name>A0AAE3XBA6_9DEIO</name>
<accession>A0AAE3XBA6</accession>
<proteinExistence type="predicted"/>
<protein>
    <submittedName>
        <fullName evidence="1">Uncharacterized protein</fullName>
    </submittedName>
</protein>
<evidence type="ECO:0000313" key="2">
    <source>
        <dbReference type="Proteomes" id="UP001185331"/>
    </source>
</evidence>
<dbReference type="EMBL" id="JAVDQK010000003">
    <property type="protein sequence ID" value="MDR6217748.1"/>
    <property type="molecule type" value="Genomic_DNA"/>
</dbReference>
<dbReference type="AlphaFoldDB" id="A0AAE3XBA6"/>
<gene>
    <name evidence="1" type="ORF">J2Y00_001309</name>
</gene>
<comment type="caution">
    <text evidence="1">The sequence shown here is derived from an EMBL/GenBank/DDBJ whole genome shotgun (WGS) entry which is preliminary data.</text>
</comment>
<dbReference type="RefSeq" id="WP_188845829.1">
    <property type="nucleotide sequence ID" value="NZ_BMHJ01000039.1"/>
</dbReference>
<organism evidence="1 2">
    <name type="scientific">Deinococcus soli</name>
    <name type="common">ex Cha et al. 2016</name>
    <dbReference type="NCBI Taxonomy" id="1309411"/>
    <lineage>
        <taxon>Bacteria</taxon>
        <taxon>Thermotogati</taxon>
        <taxon>Deinococcota</taxon>
        <taxon>Deinococci</taxon>
        <taxon>Deinococcales</taxon>
        <taxon>Deinococcaceae</taxon>
        <taxon>Deinococcus</taxon>
    </lineage>
</organism>
<dbReference type="Proteomes" id="UP001185331">
    <property type="component" value="Unassembled WGS sequence"/>
</dbReference>
<reference evidence="1" key="1">
    <citation type="submission" date="2023-07" db="EMBL/GenBank/DDBJ databases">
        <title>Sorghum-associated microbial communities from plants grown in Nebraska, USA.</title>
        <authorList>
            <person name="Schachtman D."/>
        </authorList>
    </citation>
    <scope>NUCLEOTIDE SEQUENCE</scope>
    <source>
        <strain evidence="1">BE330</strain>
    </source>
</reference>
<evidence type="ECO:0000313" key="1">
    <source>
        <dbReference type="EMBL" id="MDR6217748.1"/>
    </source>
</evidence>
<sequence length="88" mass="9822">MLTPVQLQVLSWINLGSLIERTSVTGRDMDAETCVAGTLVTEHDLETLERRELMELLSSWRVGPVEYRRYGLTGFGLSVLHAHQGLAP</sequence>